<dbReference type="PANTHER" id="PTHR30448:SF0">
    <property type="entry name" value="RNASE ADAPTER PROTEIN RAPZ"/>
    <property type="match status" value="1"/>
</dbReference>
<feature type="domain" description="RapZ C-terminal" evidence="6">
    <location>
        <begin position="166"/>
        <end position="284"/>
    </location>
</feature>
<dbReference type="PIRSF" id="PIRSF005052">
    <property type="entry name" value="P-loopkin"/>
    <property type="match status" value="1"/>
</dbReference>
<protein>
    <submittedName>
        <fullName evidence="7">RNase adapter RapZ</fullName>
    </submittedName>
</protein>
<keyword evidence="3 4" id="KW-0342">GTP-binding</keyword>
<feature type="binding site" evidence="4">
    <location>
        <begin position="61"/>
        <end position="64"/>
    </location>
    <ligand>
        <name>GTP</name>
        <dbReference type="ChEBI" id="CHEBI:37565"/>
    </ligand>
</feature>
<sequence length="285" mass="31665">MQERRLVIISGLSGSGKSVALATLEDAGFYCIDNLPVALLEAFGAHITADGQSGRYAVGIDARNRPEDLARFPEILATLEDHGIACEIVFLDAAHDTLLKRFSETRRRHPLSGPEVPLGEAITGERELLMPLLERADLTLDTTHTTVHQLRDIVRDRLARAPHSLSLLLESFGYKHGTPPDADFVFDARCLPNPHWQPDLRPLTGRDPAVAEYLGASELVGDYLEHVGAFLSHWLPAFRRENRSYLTIAIGCTGGQHRSVYLAEHLARRFREEGVAVTVRHRELS</sequence>
<gene>
    <name evidence="7" type="ORF">DEM34_02755</name>
</gene>
<dbReference type="Pfam" id="PF03668">
    <property type="entry name" value="RapZ-like_N"/>
    <property type="match status" value="1"/>
</dbReference>
<dbReference type="PANTHER" id="PTHR30448">
    <property type="entry name" value="RNASE ADAPTER PROTEIN RAPZ"/>
    <property type="match status" value="1"/>
</dbReference>
<dbReference type="GO" id="GO:0005525">
    <property type="term" value="F:GTP binding"/>
    <property type="evidence" value="ECO:0007669"/>
    <property type="project" value="UniProtKB-UniRule"/>
</dbReference>
<evidence type="ECO:0000256" key="4">
    <source>
        <dbReference type="HAMAP-Rule" id="MF_00636"/>
    </source>
</evidence>
<keyword evidence="1 4" id="KW-0547">Nucleotide-binding</keyword>
<dbReference type="Proteomes" id="UP000245474">
    <property type="component" value="Unassembled WGS sequence"/>
</dbReference>
<dbReference type="NCBIfam" id="NF003828">
    <property type="entry name" value="PRK05416.1"/>
    <property type="match status" value="1"/>
</dbReference>
<keyword evidence="2 4" id="KW-0067">ATP-binding</keyword>
<keyword evidence="8" id="KW-1185">Reference proteome</keyword>
<dbReference type="InterPro" id="IPR005337">
    <property type="entry name" value="RapZ-like"/>
</dbReference>
<comment type="caution">
    <text evidence="7">The sequence shown here is derived from an EMBL/GenBank/DDBJ whole genome shotgun (WGS) entry which is preliminary data.</text>
</comment>
<dbReference type="GO" id="GO:0005524">
    <property type="term" value="F:ATP binding"/>
    <property type="evidence" value="ECO:0007669"/>
    <property type="project" value="UniProtKB-UniRule"/>
</dbReference>
<evidence type="ECO:0000313" key="7">
    <source>
        <dbReference type="EMBL" id="PWG65210.1"/>
    </source>
</evidence>
<evidence type="ECO:0000259" key="6">
    <source>
        <dbReference type="Pfam" id="PF22740"/>
    </source>
</evidence>
<dbReference type="SUPFAM" id="SSF52540">
    <property type="entry name" value="P-loop containing nucleoside triphosphate hydrolases"/>
    <property type="match status" value="1"/>
</dbReference>
<dbReference type="RefSeq" id="WP_109676015.1">
    <property type="nucleotide sequence ID" value="NZ_CP086615.1"/>
</dbReference>
<feature type="domain" description="RapZ-like N-terminal" evidence="5">
    <location>
        <begin position="6"/>
        <end position="159"/>
    </location>
</feature>
<dbReference type="EMBL" id="QFFI01000003">
    <property type="protein sequence ID" value="PWG65210.1"/>
    <property type="molecule type" value="Genomic_DNA"/>
</dbReference>
<proteinExistence type="inferred from homology"/>
<evidence type="ECO:0000256" key="3">
    <source>
        <dbReference type="ARBA" id="ARBA00023134"/>
    </source>
</evidence>
<accession>A0A2U2N7U9</accession>
<dbReference type="Pfam" id="PF22740">
    <property type="entry name" value="PapZ_C"/>
    <property type="match status" value="1"/>
</dbReference>
<evidence type="ECO:0000259" key="5">
    <source>
        <dbReference type="Pfam" id="PF03668"/>
    </source>
</evidence>
<dbReference type="HAMAP" id="MF_00636">
    <property type="entry name" value="RapZ_like"/>
    <property type="match status" value="1"/>
</dbReference>
<dbReference type="OrthoDB" id="9784461at2"/>
<organism evidence="7 8">
    <name type="scientific">Sediminicurvatus halobius</name>
    <dbReference type="NCBI Taxonomy" id="2182432"/>
    <lineage>
        <taxon>Bacteria</taxon>
        <taxon>Pseudomonadati</taxon>
        <taxon>Pseudomonadota</taxon>
        <taxon>Gammaproteobacteria</taxon>
        <taxon>Chromatiales</taxon>
        <taxon>Ectothiorhodospiraceae</taxon>
        <taxon>Sediminicurvatus</taxon>
    </lineage>
</organism>
<dbReference type="AlphaFoldDB" id="A0A2U2N7U9"/>
<evidence type="ECO:0000256" key="2">
    <source>
        <dbReference type="ARBA" id="ARBA00022840"/>
    </source>
</evidence>
<dbReference type="Gene3D" id="3.40.50.300">
    <property type="entry name" value="P-loop containing nucleotide triphosphate hydrolases"/>
    <property type="match status" value="1"/>
</dbReference>
<dbReference type="InterPro" id="IPR027417">
    <property type="entry name" value="P-loop_NTPase"/>
</dbReference>
<name>A0A2U2N7U9_9GAMM</name>
<evidence type="ECO:0000313" key="8">
    <source>
        <dbReference type="Proteomes" id="UP000245474"/>
    </source>
</evidence>
<reference evidence="7 8" key="1">
    <citation type="submission" date="2018-05" db="EMBL/GenBank/DDBJ databases">
        <title>Spiribacter halobius sp. nov., a moderately halophilic bacterium isolated from marine solar saltern.</title>
        <authorList>
            <person name="Zheng W.-S."/>
            <person name="Lu D.-C."/>
            <person name="Du Z.-J."/>
        </authorList>
    </citation>
    <scope>NUCLEOTIDE SEQUENCE [LARGE SCALE GENOMIC DNA]</scope>
    <source>
        <strain evidence="7 8">E85</strain>
    </source>
</reference>
<dbReference type="InterPro" id="IPR053931">
    <property type="entry name" value="RapZ_C"/>
</dbReference>
<feature type="binding site" evidence="4">
    <location>
        <begin position="11"/>
        <end position="18"/>
    </location>
    <ligand>
        <name>ATP</name>
        <dbReference type="ChEBI" id="CHEBI:30616"/>
    </ligand>
</feature>
<dbReference type="InterPro" id="IPR053930">
    <property type="entry name" value="RapZ-like_N"/>
</dbReference>
<evidence type="ECO:0000256" key="1">
    <source>
        <dbReference type="ARBA" id="ARBA00022741"/>
    </source>
</evidence>